<evidence type="ECO:0000256" key="8">
    <source>
        <dbReference type="PIRSR" id="PIRSR005091-3"/>
    </source>
</evidence>
<dbReference type="InterPro" id="IPR000917">
    <property type="entry name" value="Sulfatase_N"/>
</dbReference>
<dbReference type="PIRSF" id="PIRSF005091">
    <property type="entry name" value="Mmb_sulf_HI1246"/>
    <property type="match status" value="1"/>
</dbReference>
<keyword evidence="7" id="KW-0479">Metal-binding</keyword>
<organism evidence="12 14">
    <name type="scientific">Capnocytophaga haemolytica</name>
    <dbReference type="NCBI Taxonomy" id="45243"/>
    <lineage>
        <taxon>Bacteria</taxon>
        <taxon>Pseudomonadati</taxon>
        <taxon>Bacteroidota</taxon>
        <taxon>Flavobacteriia</taxon>
        <taxon>Flavobacteriales</taxon>
        <taxon>Flavobacteriaceae</taxon>
        <taxon>Capnocytophaga</taxon>
    </lineage>
</organism>
<dbReference type="SUPFAM" id="SSF53649">
    <property type="entry name" value="Alkaline phosphatase-like"/>
    <property type="match status" value="1"/>
</dbReference>
<dbReference type="KEGG" id="chg:AXF12_02860"/>
<dbReference type="EMBL" id="LT906449">
    <property type="protein sequence ID" value="SNV09371.1"/>
    <property type="molecule type" value="Genomic_DNA"/>
</dbReference>
<dbReference type="GO" id="GO:0005886">
    <property type="term" value="C:plasma membrane"/>
    <property type="evidence" value="ECO:0007669"/>
    <property type="project" value="UniProtKB-SubCell"/>
</dbReference>
<sequence length="646" mass="75093">MHFLKHIRFSEYRTLIYRLFLVYLFYFLARASFVLFNADYLTVGGFSGFFRLAFYGLLFDTTAIIYVNMLFILLSIIPAIINTSKGYQRMLFWVYFLTNLPAYLLCFIDIAFFDYNKTRLTWGATAIVENEHNLTPILFGFLVKYWNVFVLMLILCIFWIFLYRLKRQRIVGIAARKPYFISSAITIVLLTPALIWGIRGFSFKTGVVPLTVMDANKYANDVSQVNVLLNTPFSLIRTIGKDKGFREYHFTDQKYITEHIKPIKQYDREVHKKPNIVLIILEGIGAEYVGVLNEHTGIAGYRGHTPFLDSLAQQGFYFTNIYANSSHSIEGIPAITAGIPTFESTFMNSGYAQRRLSSLANISRELGYQTLFAHGATNGSMNFDAFTHQIGYERYLGRTEFNDERYYNGSWGIDDEPFLQYFAKNIDQMHSPFLATVFLLSSHGPYTVPEPYKNRFNKGDIPMHNVVEYSDYSIGQFFKTIKKMPWYEHTIFAIISDHTTEDFYDYYKQPITHHREPLILFSPDKTLVPQGHSDVLGQQIDLFPTLVDLMGYHKPFRSWGRSLLSDSDEMPRAYIPNKTFYQLMQGNYIYLIDHAGELAGIYDKNDFALVHNLKDQPLNQEQRIGIADMRAFMQDFMDRIINDKMR</sequence>
<evidence type="ECO:0000256" key="7">
    <source>
        <dbReference type="PIRSR" id="PIRSR005091-2"/>
    </source>
</evidence>
<feature type="transmembrane region" description="Helical" evidence="9">
    <location>
        <begin position="93"/>
        <end position="113"/>
    </location>
</feature>
<dbReference type="EMBL" id="CP014227">
    <property type="protein sequence ID" value="AMD84553.1"/>
    <property type="molecule type" value="Genomic_DNA"/>
</dbReference>
<dbReference type="Pfam" id="PF00884">
    <property type="entry name" value="Sulfatase"/>
    <property type="match status" value="1"/>
</dbReference>
<dbReference type="GO" id="GO:0046872">
    <property type="term" value="F:metal ion binding"/>
    <property type="evidence" value="ECO:0007669"/>
    <property type="project" value="UniProtKB-KW"/>
</dbReference>
<dbReference type="Gene3D" id="3.40.720.10">
    <property type="entry name" value="Alkaline Phosphatase, subunit A"/>
    <property type="match status" value="1"/>
</dbReference>
<evidence type="ECO:0000259" key="10">
    <source>
        <dbReference type="Pfam" id="PF00884"/>
    </source>
</evidence>
<reference evidence="11 13" key="1">
    <citation type="submission" date="2016-02" db="EMBL/GenBank/DDBJ databases">
        <authorList>
            <person name="Holder M.E."/>
            <person name="Ajami N.J."/>
            <person name="Petrosino J.F."/>
        </authorList>
    </citation>
    <scope>NUCLEOTIDE SEQUENCE [LARGE SCALE GENOMIC DNA]</scope>
    <source>
        <strain evidence="11 13">CCUG 32990</strain>
    </source>
</reference>
<evidence type="ECO:0000256" key="2">
    <source>
        <dbReference type="ARBA" id="ARBA00022475"/>
    </source>
</evidence>
<feature type="domain" description="Sulfatase N-terminal" evidence="10">
    <location>
        <begin position="274"/>
        <end position="552"/>
    </location>
</feature>
<feature type="binding site" evidence="8">
    <location>
        <position position="497"/>
    </location>
    <ligand>
        <name>Mn(2+)</name>
        <dbReference type="ChEBI" id="CHEBI:29035"/>
    </ligand>
</feature>
<evidence type="ECO:0000256" key="6">
    <source>
        <dbReference type="PIRSR" id="PIRSR005091-1"/>
    </source>
</evidence>
<keyword evidence="3 9" id="KW-0812">Transmembrane</keyword>
<reference evidence="12 14" key="2">
    <citation type="submission" date="2017-06" db="EMBL/GenBank/DDBJ databases">
        <authorList>
            <consortium name="Pathogen Informatics"/>
        </authorList>
    </citation>
    <scope>NUCLEOTIDE SEQUENCE [LARGE SCALE GENOMIC DNA]</scope>
    <source>
        <strain evidence="12 14">NCTC12947</strain>
    </source>
</reference>
<feature type="transmembrane region" description="Helical" evidence="9">
    <location>
        <begin position="145"/>
        <end position="165"/>
    </location>
</feature>
<dbReference type="PANTHER" id="PTHR47371:SF3">
    <property type="entry name" value="PHOSPHOGLYCEROL TRANSFERASE I"/>
    <property type="match status" value="1"/>
</dbReference>
<dbReference type="CDD" id="cd16015">
    <property type="entry name" value="LTA_synthase"/>
    <property type="match status" value="1"/>
</dbReference>
<evidence type="ECO:0000313" key="11">
    <source>
        <dbReference type="EMBL" id="AMD84553.1"/>
    </source>
</evidence>
<feature type="binding site" evidence="8">
    <location>
        <position position="282"/>
    </location>
    <ligand>
        <name>Mn(2+)</name>
        <dbReference type="ChEBI" id="CHEBI:29035"/>
    </ligand>
</feature>
<feature type="transmembrane region" description="Helical" evidence="9">
    <location>
        <begin position="63"/>
        <end position="81"/>
    </location>
</feature>
<protein>
    <submittedName>
        <fullName evidence="12">Lipoteichoic acid synthase 1</fullName>
    </submittedName>
    <submittedName>
        <fullName evidence="11">Sulfatase</fullName>
    </submittedName>
</protein>
<evidence type="ECO:0000256" key="3">
    <source>
        <dbReference type="ARBA" id="ARBA00022692"/>
    </source>
</evidence>
<name>A0AAX2GXK1_9FLAO</name>
<keyword evidence="7" id="KW-0464">Manganese</keyword>
<gene>
    <name evidence="12" type="primary">ltaS1_1</name>
    <name evidence="11" type="ORF">AXF12_02860</name>
    <name evidence="12" type="ORF">SAMEA44541418_01167</name>
</gene>
<keyword evidence="2" id="KW-1003">Cell membrane</keyword>
<dbReference type="InterPro" id="IPR050448">
    <property type="entry name" value="OpgB/LTA_synthase_biosynth"/>
</dbReference>
<dbReference type="Proteomes" id="UP000215539">
    <property type="component" value="Chromosome 1"/>
</dbReference>
<accession>A0AAX2GXK1</accession>
<comment type="subcellular location">
    <subcellularLocation>
        <location evidence="1">Cell membrane</location>
        <topology evidence="1">Multi-pass membrane protein</topology>
    </subcellularLocation>
</comment>
<dbReference type="Proteomes" id="UP000065822">
    <property type="component" value="Chromosome"/>
</dbReference>
<dbReference type="InterPro" id="IPR012160">
    <property type="entry name" value="LtaS-like"/>
</dbReference>
<keyword evidence="13" id="KW-1185">Reference proteome</keyword>
<feature type="transmembrane region" description="Helical" evidence="9">
    <location>
        <begin position="20"/>
        <end position="43"/>
    </location>
</feature>
<dbReference type="AlphaFoldDB" id="A0AAX2GXK1"/>
<evidence type="ECO:0000256" key="5">
    <source>
        <dbReference type="ARBA" id="ARBA00023136"/>
    </source>
</evidence>
<evidence type="ECO:0000313" key="14">
    <source>
        <dbReference type="Proteomes" id="UP000215539"/>
    </source>
</evidence>
<evidence type="ECO:0000256" key="9">
    <source>
        <dbReference type="SAM" id="Phobius"/>
    </source>
</evidence>
<evidence type="ECO:0000256" key="1">
    <source>
        <dbReference type="ARBA" id="ARBA00004651"/>
    </source>
</evidence>
<evidence type="ECO:0000313" key="13">
    <source>
        <dbReference type="Proteomes" id="UP000065822"/>
    </source>
</evidence>
<feature type="binding site" evidence="7">
    <location>
        <position position="443"/>
    </location>
    <ligand>
        <name>substrate</name>
    </ligand>
</feature>
<proteinExistence type="predicted"/>
<feature type="active site" evidence="6">
    <location>
        <position position="328"/>
    </location>
</feature>
<dbReference type="RefSeq" id="WP_066428147.1">
    <property type="nucleotide sequence ID" value="NZ_CP014227.1"/>
</dbReference>
<dbReference type="PANTHER" id="PTHR47371">
    <property type="entry name" value="LIPOTEICHOIC ACID SYNTHASE"/>
    <property type="match status" value="1"/>
</dbReference>
<feature type="binding site" evidence="8">
    <location>
        <position position="498"/>
    </location>
    <ligand>
        <name>Mn(2+)</name>
        <dbReference type="ChEBI" id="CHEBI:29035"/>
    </ligand>
</feature>
<evidence type="ECO:0000313" key="12">
    <source>
        <dbReference type="EMBL" id="SNV09371.1"/>
    </source>
</evidence>
<keyword evidence="5 9" id="KW-0472">Membrane</keyword>
<evidence type="ECO:0000256" key="4">
    <source>
        <dbReference type="ARBA" id="ARBA00022989"/>
    </source>
</evidence>
<feature type="transmembrane region" description="Helical" evidence="9">
    <location>
        <begin position="177"/>
        <end position="198"/>
    </location>
</feature>
<keyword evidence="4 9" id="KW-1133">Transmembrane helix</keyword>
<dbReference type="InterPro" id="IPR017850">
    <property type="entry name" value="Alkaline_phosphatase_core_sf"/>
</dbReference>